<organism evidence="1 2">
    <name type="scientific">Bordetella genomosp. 1</name>
    <dbReference type="NCBI Taxonomy" id="1395607"/>
    <lineage>
        <taxon>Bacteria</taxon>
        <taxon>Pseudomonadati</taxon>
        <taxon>Pseudomonadota</taxon>
        <taxon>Betaproteobacteria</taxon>
        <taxon>Burkholderiales</taxon>
        <taxon>Alcaligenaceae</taxon>
        <taxon>Bordetella</taxon>
    </lineage>
</organism>
<sequence length="70" mass="7658">MSANTPDLAATALGAPNLWGQVYLACRWLHALPHDDSMALADDAVRAFDDEPCATLEDLNFTVREIARND</sequence>
<gene>
    <name evidence="1" type="ORF">CAL27_18840</name>
</gene>
<reference evidence="1 2" key="1">
    <citation type="submission" date="2017-05" db="EMBL/GenBank/DDBJ databases">
        <title>Complete and WGS of Bordetella genogroups.</title>
        <authorList>
            <person name="Spilker T."/>
            <person name="Lipuma J."/>
        </authorList>
    </citation>
    <scope>NUCLEOTIDE SEQUENCE [LARGE SCALE GENOMIC DNA]</scope>
    <source>
        <strain evidence="1 2">AU9795</strain>
    </source>
</reference>
<dbReference type="RefSeq" id="WP_094832463.1">
    <property type="nucleotide sequence ID" value="NZ_NEVR01000004.1"/>
</dbReference>
<keyword evidence="2" id="KW-1185">Reference proteome</keyword>
<proteinExistence type="predicted"/>
<evidence type="ECO:0000313" key="1">
    <source>
        <dbReference type="EMBL" id="OZI58739.1"/>
    </source>
</evidence>
<name>A0ABX4EW99_9BORD</name>
<dbReference type="EMBL" id="NEVR01000004">
    <property type="protein sequence ID" value="OZI58739.1"/>
    <property type="molecule type" value="Genomic_DNA"/>
</dbReference>
<dbReference type="Proteomes" id="UP000216354">
    <property type="component" value="Unassembled WGS sequence"/>
</dbReference>
<evidence type="ECO:0000313" key="2">
    <source>
        <dbReference type="Proteomes" id="UP000216354"/>
    </source>
</evidence>
<comment type="caution">
    <text evidence="1">The sequence shown here is derived from an EMBL/GenBank/DDBJ whole genome shotgun (WGS) entry which is preliminary data.</text>
</comment>
<accession>A0ABX4EW99</accession>
<protein>
    <submittedName>
        <fullName evidence="1">Uncharacterized protein</fullName>
    </submittedName>
</protein>